<accession>A0A7J6K949</accession>
<comment type="subcellular location">
    <subcellularLocation>
        <location evidence="1">Cytoplasm</location>
        <location evidence="1">Cytoskeleton</location>
        <location evidence="1">Flagellum axoneme</location>
    </subcellularLocation>
</comment>
<evidence type="ECO:0000256" key="4">
    <source>
        <dbReference type="ARBA" id="ARBA00022553"/>
    </source>
</evidence>
<evidence type="ECO:0000256" key="9">
    <source>
        <dbReference type="SAM" id="MobiDB-lite"/>
    </source>
</evidence>
<feature type="compositionally biased region" description="Polar residues" evidence="9">
    <location>
        <begin position="398"/>
        <end position="408"/>
    </location>
</feature>
<evidence type="ECO:0000313" key="11">
    <source>
        <dbReference type="Proteomes" id="UP000557509"/>
    </source>
</evidence>
<feature type="compositionally biased region" description="Acidic residues" evidence="9">
    <location>
        <begin position="248"/>
        <end position="268"/>
    </location>
</feature>
<keyword evidence="5" id="KW-0282">Flagellum</keyword>
<dbReference type="EMBL" id="JAAUHK010000192">
    <property type="protein sequence ID" value="KAF4643420.1"/>
    <property type="molecule type" value="Genomic_DNA"/>
</dbReference>
<evidence type="ECO:0000256" key="2">
    <source>
        <dbReference type="ARBA" id="ARBA00006737"/>
    </source>
</evidence>
<feature type="compositionally biased region" description="Basic and acidic residues" evidence="9">
    <location>
        <begin position="360"/>
        <end position="371"/>
    </location>
</feature>
<gene>
    <name evidence="10" type="ORF">TGRH88_030860</name>
</gene>
<dbReference type="Pfam" id="PF06098">
    <property type="entry name" value="Radial_spoke_3"/>
    <property type="match status" value="1"/>
</dbReference>
<dbReference type="VEuPathDB" id="ToxoDB:TGME49_500424"/>
<dbReference type="PANTHER" id="PTHR21648">
    <property type="entry name" value="FLAGELLAR RADIAL SPOKE PROTEIN 3"/>
    <property type="match status" value="1"/>
</dbReference>
<dbReference type="AlphaFoldDB" id="A0A7J6K949"/>
<feature type="region of interest" description="Disordered" evidence="9">
    <location>
        <begin position="231"/>
        <end position="445"/>
    </location>
</feature>
<comment type="similarity">
    <text evidence="2">Belongs to the flagellar radial spoke RSP3 family.</text>
</comment>
<keyword evidence="8" id="KW-0966">Cell projection</keyword>
<evidence type="ECO:0000256" key="8">
    <source>
        <dbReference type="ARBA" id="ARBA00023273"/>
    </source>
</evidence>
<sequence length="544" mass="60165">MRKPKNRSSVPEACVFLSQTEGEERPAERTAPTQTDELQPLRGDEPYMPAKRGINASTQLFGDEELFDFADEVSPLVEVLVWKTLEEVQSELVHEGELEEMAAYREACEQRCRARLDREAQAERLEWQRVENMRKLIEFNERRIEEEGLLIRKLLAVEAAERTPFYPLVEGCLDGLQAQGAFIEDNTVAVQTVAMLQLNKDVKARLAQLVLLENATKSLIRTEIFHVPQPLAPSPAVARSSVRSEVDKNEDESEREENEESSDREDGDGSSPSDPVSSLSGAAVVTQETQVAPRIPRAAGRRETGQATEADRRVRSGREEAEEAQMKDGKGNTSRRSSDDPQRYVQGSMNFGSVKAGDLPSKEPHQKETWKKRQTLGTSGATDESKTSNLGSEPVNATEDNQQNSGSHINPRFCLTSDLSADAESGASSETETETQADEHSQSQGQGVFSADVVVGPLIVVKCSETRECFTIEEVRGAIWAWISEHVPELAARAHAGFDVVWKNAVQESVAPLLQSFPGELYLKARPAIVVPQGHEQTTEPTDE</sequence>
<protein>
    <recommendedName>
        <fullName evidence="12">Radial spoke protein 3</fullName>
    </recommendedName>
</protein>
<feature type="compositionally biased region" description="Basic and acidic residues" evidence="9">
    <location>
        <begin position="300"/>
        <end position="342"/>
    </location>
</feature>
<comment type="caution">
    <text evidence="10">The sequence shown here is derived from an EMBL/GenBank/DDBJ whole genome shotgun (WGS) entry which is preliminary data.</text>
</comment>
<evidence type="ECO:0008006" key="12">
    <source>
        <dbReference type="Google" id="ProtNLM"/>
    </source>
</evidence>
<dbReference type="PANTHER" id="PTHR21648:SF0">
    <property type="entry name" value="RADIAL SPOKE HEAD PROTEIN 3 HOMOLOG"/>
    <property type="match status" value="1"/>
</dbReference>
<evidence type="ECO:0000256" key="5">
    <source>
        <dbReference type="ARBA" id="ARBA00022846"/>
    </source>
</evidence>
<dbReference type="Proteomes" id="UP000557509">
    <property type="component" value="Unassembled WGS sequence"/>
</dbReference>
<evidence type="ECO:0000256" key="3">
    <source>
        <dbReference type="ARBA" id="ARBA00022490"/>
    </source>
</evidence>
<feature type="region of interest" description="Disordered" evidence="9">
    <location>
        <begin position="1"/>
        <end position="42"/>
    </location>
</feature>
<keyword evidence="7" id="KW-0206">Cytoskeleton</keyword>
<evidence type="ECO:0000313" key="10">
    <source>
        <dbReference type="EMBL" id="KAF4643420.1"/>
    </source>
</evidence>
<name>A0A7J6K949_TOXGO</name>
<dbReference type="GO" id="GO:0005929">
    <property type="term" value="C:cilium"/>
    <property type="evidence" value="ECO:0007669"/>
    <property type="project" value="TreeGrafter"/>
</dbReference>
<feature type="compositionally biased region" description="Low complexity" evidence="9">
    <location>
        <begin position="417"/>
        <end position="430"/>
    </location>
</feature>
<keyword evidence="11" id="KW-1185">Reference proteome</keyword>
<feature type="compositionally biased region" description="Low complexity" evidence="9">
    <location>
        <begin position="269"/>
        <end position="280"/>
    </location>
</feature>
<proteinExistence type="inferred from homology"/>
<keyword evidence="3" id="KW-0963">Cytoplasm</keyword>
<reference evidence="10 11" key="1">
    <citation type="submission" date="2020-03" db="EMBL/GenBank/DDBJ databases">
        <title>Genome sequence of Toxoplasma gondii RH-88 strain.</title>
        <authorList>
            <person name="Lorenzi H.A."/>
            <person name="Venepally P."/>
            <person name="Rozenberg A."/>
            <person name="Sibley D."/>
        </authorList>
    </citation>
    <scope>NUCLEOTIDE SEQUENCE [LARGE SCALE GENOMIC DNA]</scope>
    <source>
        <strain evidence="10 11">RH-88</strain>
    </source>
</reference>
<keyword evidence="6" id="KW-0969">Cilium</keyword>
<evidence type="ECO:0000256" key="6">
    <source>
        <dbReference type="ARBA" id="ARBA00023069"/>
    </source>
</evidence>
<keyword evidence="4" id="KW-0597">Phosphoprotein</keyword>
<evidence type="ECO:0000256" key="1">
    <source>
        <dbReference type="ARBA" id="ARBA00004611"/>
    </source>
</evidence>
<feature type="compositionally biased region" description="Polar residues" evidence="9">
    <location>
        <begin position="375"/>
        <end position="391"/>
    </location>
</feature>
<organism evidence="10 11">
    <name type="scientific">Toxoplasma gondii</name>
    <dbReference type="NCBI Taxonomy" id="5811"/>
    <lineage>
        <taxon>Eukaryota</taxon>
        <taxon>Sar</taxon>
        <taxon>Alveolata</taxon>
        <taxon>Apicomplexa</taxon>
        <taxon>Conoidasida</taxon>
        <taxon>Coccidia</taxon>
        <taxon>Eucoccidiorida</taxon>
        <taxon>Eimeriorina</taxon>
        <taxon>Sarcocystidae</taxon>
        <taxon>Toxoplasma</taxon>
    </lineage>
</organism>
<dbReference type="InterPro" id="IPR009290">
    <property type="entry name" value="Radial_spoke_3"/>
</dbReference>
<evidence type="ECO:0000256" key="7">
    <source>
        <dbReference type="ARBA" id="ARBA00023212"/>
    </source>
</evidence>